<evidence type="ECO:0000313" key="2">
    <source>
        <dbReference type="EMBL" id="CAG9583442.1"/>
    </source>
</evidence>
<feature type="region of interest" description="Disordered" evidence="1">
    <location>
        <begin position="21"/>
        <end position="50"/>
    </location>
</feature>
<organism evidence="2 3">
    <name type="scientific">Danaus chrysippus</name>
    <name type="common">African queen</name>
    <dbReference type="NCBI Taxonomy" id="151541"/>
    <lineage>
        <taxon>Eukaryota</taxon>
        <taxon>Metazoa</taxon>
        <taxon>Ecdysozoa</taxon>
        <taxon>Arthropoda</taxon>
        <taxon>Hexapoda</taxon>
        <taxon>Insecta</taxon>
        <taxon>Pterygota</taxon>
        <taxon>Neoptera</taxon>
        <taxon>Endopterygota</taxon>
        <taxon>Lepidoptera</taxon>
        <taxon>Glossata</taxon>
        <taxon>Ditrysia</taxon>
        <taxon>Papilionoidea</taxon>
        <taxon>Nymphalidae</taxon>
        <taxon>Danainae</taxon>
        <taxon>Danaini</taxon>
        <taxon>Danaina</taxon>
        <taxon>Danaus</taxon>
        <taxon>Anosia</taxon>
    </lineage>
</organism>
<name>A0A8J2WDV1_9NEOP</name>
<reference evidence="2" key="1">
    <citation type="submission" date="2021-09" db="EMBL/GenBank/DDBJ databases">
        <authorList>
            <person name="Martin H S."/>
        </authorList>
    </citation>
    <scope>NUCLEOTIDE SEQUENCE</scope>
</reference>
<accession>A0A8J2WDV1</accession>
<feature type="region of interest" description="Disordered" evidence="1">
    <location>
        <begin position="73"/>
        <end position="103"/>
    </location>
</feature>
<dbReference type="AlphaFoldDB" id="A0A8J2WDV1"/>
<dbReference type="Proteomes" id="UP000789524">
    <property type="component" value="Unassembled WGS sequence"/>
</dbReference>
<evidence type="ECO:0000313" key="3">
    <source>
        <dbReference type="Proteomes" id="UP000789524"/>
    </source>
</evidence>
<keyword evidence="3" id="KW-1185">Reference proteome</keyword>
<comment type="caution">
    <text evidence="2">The sequence shown here is derived from an EMBL/GenBank/DDBJ whole genome shotgun (WGS) entry which is preliminary data.</text>
</comment>
<feature type="compositionally biased region" description="Pro residues" evidence="1">
    <location>
        <begin position="32"/>
        <end position="43"/>
    </location>
</feature>
<feature type="compositionally biased region" description="Polar residues" evidence="1">
    <location>
        <begin position="93"/>
        <end position="103"/>
    </location>
</feature>
<evidence type="ECO:0000256" key="1">
    <source>
        <dbReference type="SAM" id="MobiDB-lite"/>
    </source>
</evidence>
<proteinExistence type="predicted"/>
<sequence length="103" mass="10899">MSGNGAAPPRCRSAGRLTRHVTSRLKMAAAPVTPPPPAGPAPPRPDRNNVARSSFSVHICVQWGRYRAISARRAVGPGVAGRRGEGEHPRRANGSSSARRCAR</sequence>
<gene>
    <name evidence="2" type="ORF">DCHRY22_LOCUS14829</name>
</gene>
<dbReference type="EMBL" id="CAKASE010000081">
    <property type="protein sequence ID" value="CAG9583442.1"/>
    <property type="molecule type" value="Genomic_DNA"/>
</dbReference>
<protein>
    <submittedName>
        <fullName evidence="2">(African queen) hypothetical protein</fullName>
    </submittedName>
</protein>